<name>A0A084ZLR7_9ENTR</name>
<comment type="caution">
    <text evidence="2">The sequence shown here is derived from an EMBL/GenBank/DDBJ whole genome shotgun (WGS) entry which is preliminary data.</text>
</comment>
<dbReference type="OrthoDB" id="6631088at2"/>
<keyword evidence="3" id="KW-1185">Reference proteome</keyword>
<evidence type="ECO:0000313" key="2">
    <source>
        <dbReference type="EMBL" id="KFB98411.1"/>
    </source>
</evidence>
<feature type="signal peptide" evidence="1">
    <location>
        <begin position="1"/>
        <end position="21"/>
    </location>
</feature>
<dbReference type="eggNOG" id="ENOG5033B58">
    <property type="taxonomic scope" value="Bacteria"/>
</dbReference>
<accession>A0A084ZLR7</accession>
<sequence length="208" mass="22453">MKQKTTSATVAAIVASLSASLAPVPAKSTILPVTVAESRTHAGVTQALTFEIPGGQIFLPLDAATAYLSGINANQRSLLSNIIQKRQMKGSGALLVSNSARTKKICEDAIKQHTRIKEAIKIVMAPDNLAKMYPDSLDLRVRFRDALVRFGREVAQSEFLARDIINAIERSQPPAKTISLKDMPSDEDVKSMIAAEHKNLGISAPEFS</sequence>
<dbReference type="EMBL" id="JMTB01000125">
    <property type="protein sequence ID" value="KFB98411.1"/>
    <property type="molecule type" value="Genomic_DNA"/>
</dbReference>
<dbReference type="RefSeq" id="WP_038162788.1">
    <property type="nucleotide sequence ID" value="NZ_JMTB01000125.1"/>
</dbReference>
<dbReference type="AlphaFoldDB" id="A0A084ZLR7"/>
<evidence type="ECO:0000256" key="1">
    <source>
        <dbReference type="SAM" id="SignalP"/>
    </source>
</evidence>
<dbReference type="Proteomes" id="UP000028630">
    <property type="component" value="Unassembled WGS sequence"/>
</dbReference>
<evidence type="ECO:0000313" key="3">
    <source>
        <dbReference type="Proteomes" id="UP000028630"/>
    </source>
</evidence>
<proteinExistence type="predicted"/>
<gene>
    <name evidence="2" type="ORF">GTGU_04483</name>
</gene>
<protein>
    <submittedName>
        <fullName evidence="2">Uncharacterized protein</fullName>
    </submittedName>
</protein>
<organism evidence="2 3">
    <name type="scientific">Trabulsiella guamensis ATCC 49490</name>
    <dbReference type="NCBI Taxonomy" id="1005994"/>
    <lineage>
        <taxon>Bacteria</taxon>
        <taxon>Pseudomonadati</taxon>
        <taxon>Pseudomonadota</taxon>
        <taxon>Gammaproteobacteria</taxon>
        <taxon>Enterobacterales</taxon>
        <taxon>Enterobacteriaceae</taxon>
        <taxon>Trabulsiella</taxon>
    </lineage>
</organism>
<keyword evidence="1" id="KW-0732">Signal</keyword>
<reference evidence="3" key="1">
    <citation type="submission" date="2014-05" db="EMBL/GenBank/DDBJ databases">
        <title>ATOL: Assembling a taxonomically balanced genome-scale reconstruction of the evolutionary history of the Enterobacteriaceae.</title>
        <authorList>
            <person name="Plunkett G. III"/>
            <person name="Neeno-Eckwall E.C."/>
            <person name="Glasner J.D."/>
            <person name="Perna N.T."/>
        </authorList>
    </citation>
    <scope>NUCLEOTIDE SEQUENCE [LARGE SCALE GENOMIC DNA]</scope>
    <source>
        <strain evidence="3">ATCC 49490</strain>
    </source>
</reference>
<feature type="chain" id="PRO_5001786130" evidence="1">
    <location>
        <begin position="22"/>
        <end position="208"/>
    </location>
</feature>